<accession>A0ABV2LS90</accession>
<dbReference type="Proteomes" id="UP001549146">
    <property type="component" value="Unassembled WGS sequence"/>
</dbReference>
<gene>
    <name evidence="1" type="ORF">ABID46_001009</name>
</gene>
<sequence length="52" mass="6266">MRFSCFLVLLLFLSCSKSKKFNSDLWMQYESGVHEKNRIRMLDDFVLNHLKP</sequence>
<organism evidence="1 2">
    <name type="scientific">Moheibacter stercoris</name>
    <dbReference type="NCBI Taxonomy" id="1628251"/>
    <lineage>
        <taxon>Bacteria</taxon>
        <taxon>Pseudomonadati</taxon>
        <taxon>Bacteroidota</taxon>
        <taxon>Flavobacteriia</taxon>
        <taxon>Flavobacteriales</taxon>
        <taxon>Weeksellaceae</taxon>
        <taxon>Moheibacter</taxon>
    </lineage>
</organism>
<keyword evidence="2" id="KW-1185">Reference proteome</keyword>
<reference evidence="1 2" key="1">
    <citation type="submission" date="2024-06" db="EMBL/GenBank/DDBJ databases">
        <title>Genomic Encyclopedia of Type Strains, Phase IV (KMG-IV): sequencing the most valuable type-strain genomes for metagenomic binning, comparative biology and taxonomic classification.</title>
        <authorList>
            <person name="Goeker M."/>
        </authorList>
    </citation>
    <scope>NUCLEOTIDE SEQUENCE [LARGE SCALE GENOMIC DNA]</scope>
    <source>
        <strain evidence="1 2">DSM 29388</strain>
    </source>
</reference>
<dbReference type="PROSITE" id="PS51257">
    <property type="entry name" value="PROKAR_LIPOPROTEIN"/>
    <property type="match status" value="1"/>
</dbReference>
<evidence type="ECO:0000313" key="2">
    <source>
        <dbReference type="Proteomes" id="UP001549146"/>
    </source>
</evidence>
<comment type="caution">
    <text evidence="1">The sequence shown here is derived from an EMBL/GenBank/DDBJ whole genome shotgun (WGS) entry which is preliminary data.</text>
</comment>
<dbReference type="EMBL" id="JBEPMO010000004">
    <property type="protein sequence ID" value="MET3731440.1"/>
    <property type="molecule type" value="Genomic_DNA"/>
</dbReference>
<evidence type="ECO:0008006" key="3">
    <source>
        <dbReference type="Google" id="ProtNLM"/>
    </source>
</evidence>
<protein>
    <recommendedName>
        <fullName evidence="3">Lipoprotein</fullName>
    </recommendedName>
</protein>
<evidence type="ECO:0000313" key="1">
    <source>
        <dbReference type="EMBL" id="MET3731440.1"/>
    </source>
</evidence>
<name>A0ABV2LS90_9FLAO</name>
<proteinExistence type="predicted"/>